<comment type="caution">
    <text evidence="3">The sequence shown here is derived from an EMBL/GenBank/DDBJ whole genome shotgun (WGS) entry which is preliminary data.</text>
</comment>
<feature type="chain" id="PRO_5020826095" evidence="2">
    <location>
        <begin position="22"/>
        <end position="268"/>
    </location>
</feature>
<sequence length="268" mass="28155">MHLSSVSVLAALAALTAPALAKTAAGNGAFTVTIDGAKYSADNKKVSKSCKNTIEVRGKHVGYNIDCKNLGVYNYTLTGAPDAQRMVTSPTIIFTSKIASLTPAQLSGSSIKDFDLRDDNFVIIFSTGAGKLKVQSKDGAQGGIFQMETEFANDVEFTHTLGPDVFYFKNSVTGKINFGDGKDAVPSGPEAHNMLLGKDSPQVATKTYQDGRVTKWIVKPGGRLGGVLGEDSTEASAGASNCTSDCQAQNQIKGSIPPTQDPEDPTPL</sequence>
<gene>
    <name evidence="3" type="ORF">C1H76_0104</name>
</gene>
<proteinExistence type="predicted"/>
<feature type="region of interest" description="Disordered" evidence="1">
    <location>
        <begin position="231"/>
        <end position="268"/>
    </location>
</feature>
<dbReference type="AlphaFoldDB" id="A0A4U7B853"/>
<name>A0A4U7B853_9PEZI</name>
<keyword evidence="2" id="KW-0732">Signal</keyword>
<feature type="signal peptide" evidence="2">
    <location>
        <begin position="1"/>
        <end position="21"/>
    </location>
</feature>
<evidence type="ECO:0000256" key="2">
    <source>
        <dbReference type="SAM" id="SignalP"/>
    </source>
</evidence>
<organism evidence="3 4">
    <name type="scientific">Elsinoe australis</name>
    <dbReference type="NCBI Taxonomy" id="40998"/>
    <lineage>
        <taxon>Eukaryota</taxon>
        <taxon>Fungi</taxon>
        <taxon>Dikarya</taxon>
        <taxon>Ascomycota</taxon>
        <taxon>Pezizomycotina</taxon>
        <taxon>Dothideomycetes</taxon>
        <taxon>Dothideomycetidae</taxon>
        <taxon>Myriangiales</taxon>
        <taxon>Elsinoaceae</taxon>
        <taxon>Elsinoe</taxon>
    </lineage>
</organism>
<accession>A0A4U7B853</accession>
<dbReference type="EMBL" id="PTQR01000002">
    <property type="protein sequence ID" value="TKX27678.1"/>
    <property type="molecule type" value="Genomic_DNA"/>
</dbReference>
<evidence type="ECO:0000313" key="4">
    <source>
        <dbReference type="Proteomes" id="UP000308133"/>
    </source>
</evidence>
<feature type="compositionally biased region" description="Polar residues" evidence="1">
    <location>
        <begin position="234"/>
        <end position="253"/>
    </location>
</feature>
<evidence type="ECO:0000256" key="1">
    <source>
        <dbReference type="SAM" id="MobiDB-lite"/>
    </source>
</evidence>
<evidence type="ECO:0000313" key="3">
    <source>
        <dbReference type="EMBL" id="TKX27678.1"/>
    </source>
</evidence>
<protein>
    <submittedName>
        <fullName evidence="3">Uncharacterized protein</fullName>
    </submittedName>
</protein>
<reference evidence="3 4" key="1">
    <citation type="submission" date="2018-02" db="EMBL/GenBank/DDBJ databases">
        <title>Draft genome sequences of Elsinoe sp., causing black scab on jojoba.</title>
        <authorList>
            <person name="Stodart B."/>
            <person name="Jeffress S."/>
            <person name="Ash G."/>
            <person name="Arun Chinnappa K."/>
        </authorList>
    </citation>
    <scope>NUCLEOTIDE SEQUENCE [LARGE SCALE GENOMIC DNA]</scope>
    <source>
        <strain evidence="3 4">Hillstone_2</strain>
    </source>
</reference>
<dbReference type="Proteomes" id="UP000308133">
    <property type="component" value="Unassembled WGS sequence"/>
</dbReference>